<feature type="region of interest" description="Disordered" evidence="1">
    <location>
        <begin position="389"/>
        <end position="518"/>
    </location>
</feature>
<dbReference type="AlphaFoldDB" id="A0A8J7Q1S1"/>
<feature type="compositionally biased region" description="Pro residues" evidence="1">
    <location>
        <begin position="424"/>
        <end position="433"/>
    </location>
</feature>
<evidence type="ECO:0000256" key="2">
    <source>
        <dbReference type="SAM" id="Phobius"/>
    </source>
</evidence>
<evidence type="ECO:0000313" key="3">
    <source>
        <dbReference type="EMBL" id="MBO1318862.1"/>
    </source>
</evidence>
<evidence type="ECO:0000313" key="4">
    <source>
        <dbReference type="Proteomes" id="UP000664417"/>
    </source>
</evidence>
<protein>
    <submittedName>
        <fullName evidence="3">Uncharacterized protein</fullName>
    </submittedName>
</protein>
<feature type="compositionally biased region" description="Low complexity" evidence="1">
    <location>
        <begin position="346"/>
        <end position="357"/>
    </location>
</feature>
<name>A0A8J7Q1S1_9BACT</name>
<feature type="region of interest" description="Disordered" evidence="1">
    <location>
        <begin position="317"/>
        <end position="374"/>
    </location>
</feature>
<feature type="compositionally biased region" description="Pro residues" evidence="1">
    <location>
        <begin position="497"/>
        <end position="508"/>
    </location>
</feature>
<dbReference type="Proteomes" id="UP000664417">
    <property type="component" value="Unassembled WGS sequence"/>
</dbReference>
<reference evidence="3" key="1">
    <citation type="submission" date="2021-03" db="EMBL/GenBank/DDBJ databases">
        <authorList>
            <person name="Wang G."/>
        </authorList>
    </citation>
    <scope>NUCLEOTIDE SEQUENCE</scope>
    <source>
        <strain evidence="3">KCTC 12899</strain>
    </source>
</reference>
<dbReference type="EMBL" id="JAFREP010000007">
    <property type="protein sequence ID" value="MBO1318862.1"/>
    <property type="molecule type" value="Genomic_DNA"/>
</dbReference>
<feature type="transmembrane region" description="Helical" evidence="2">
    <location>
        <begin position="274"/>
        <end position="293"/>
    </location>
</feature>
<gene>
    <name evidence="3" type="ORF">J3U88_10360</name>
</gene>
<comment type="caution">
    <text evidence="3">The sequence shown here is derived from an EMBL/GenBank/DDBJ whole genome shotgun (WGS) entry which is preliminary data.</text>
</comment>
<organism evidence="3 4">
    <name type="scientific">Acanthopleuribacter pedis</name>
    <dbReference type="NCBI Taxonomy" id="442870"/>
    <lineage>
        <taxon>Bacteria</taxon>
        <taxon>Pseudomonadati</taxon>
        <taxon>Acidobacteriota</taxon>
        <taxon>Holophagae</taxon>
        <taxon>Acanthopleuribacterales</taxon>
        <taxon>Acanthopleuribacteraceae</taxon>
        <taxon>Acanthopleuribacter</taxon>
    </lineage>
</organism>
<proteinExistence type="predicted"/>
<keyword evidence="2" id="KW-1133">Transmembrane helix</keyword>
<keyword evidence="2" id="KW-0812">Transmembrane</keyword>
<keyword evidence="4" id="KW-1185">Reference proteome</keyword>
<accession>A0A8J7Q1S1</accession>
<keyword evidence="2" id="KW-0472">Membrane</keyword>
<feature type="compositionally biased region" description="Low complexity" evidence="1">
    <location>
        <begin position="472"/>
        <end position="488"/>
    </location>
</feature>
<evidence type="ECO:0000256" key="1">
    <source>
        <dbReference type="SAM" id="MobiDB-lite"/>
    </source>
</evidence>
<dbReference type="RefSeq" id="WP_207858680.1">
    <property type="nucleotide sequence ID" value="NZ_JAFREP010000007.1"/>
</dbReference>
<sequence>MNFALVLLCLTGLLQKPTTNRELPVRQASTLRLIKTDHFQLFHHKRYLQEAQALALEGERFIEDLERQWAVVLPDERITVSLLTQTDPERSFHHLADNGMLNVIYRKRARRIELHVTRAGMEHITQEQLNQNLRHYLVHVYLDQWEPDRLPFFLAEGLAHFYDQNPLPTYTYNLILGFNHLKKNTAPADLTEAGFFQNNQGPTYTAMANLFVTELWRDYPESEVVFMQRHLVGQPLNLTLMNARLQDFPTLLNRFIETNSDLYPMARLVKTADFWAIIFGIMFLIAATIHVVISAREAMMQHVELVEEVVPEILPASERAPIPPTRRQMTPPRRDPETGTARYPLPDTAQGGTAGADQDQDQDPYPTPPTAHPEDDLFAAQSAEAIVFLDEPDRRVPERTAPPVAPVTEPEAPMVIDEAEGALPPVPSLPPRMKPTAPQAQPPRAKPAPRRSAAPKPETTPAKVAPPPKGQPRAATPGAAPITPPARASASDARGVTPPPPTRPPATAPPAADAEFTWDLDELEDDLDSAFDLLGGKDS</sequence>